<dbReference type="PANTHER" id="PTHR13780:SF47">
    <property type="entry name" value="SNF1-RELATED PROTEIN KINASE REGULATORY SUBUNIT GAMMA-1-LIKE"/>
    <property type="match status" value="1"/>
</dbReference>
<keyword evidence="1" id="KW-0677">Repeat</keyword>
<dbReference type="InterPro" id="IPR050511">
    <property type="entry name" value="AMPK_gamma/SDS23_families"/>
</dbReference>
<evidence type="ECO:0000256" key="3">
    <source>
        <dbReference type="PROSITE-ProRule" id="PRU00703"/>
    </source>
</evidence>
<evidence type="ECO:0000313" key="8">
    <source>
        <dbReference type="RefSeq" id="XP_020097921.1"/>
    </source>
</evidence>
<keyword evidence="5" id="KW-1185">Reference proteome</keyword>
<feature type="domain" description="CBS" evidence="4">
    <location>
        <begin position="289"/>
        <end position="350"/>
    </location>
</feature>
<dbReference type="RefSeq" id="XP_020097919.1">
    <property type="nucleotide sequence ID" value="XM_020242330.1"/>
</dbReference>
<dbReference type="RefSeq" id="XP_020097920.1">
    <property type="nucleotide sequence ID" value="XM_020242331.1"/>
</dbReference>
<accession>A0A6P5FPJ1</accession>
<evidence type="ECO:0000259" key="4">
    <source>
        <dbReference type="PROSITE" id="PS51371"/>
    </source>
</evidence>
<dbReference type="InterPro" id="IPR000644">
    <property type="entry name" value="CBS_dom"/>
</dbReference>
<dbReference type="Gene3D" id="3.10.580.10">
    <property type="entry name" value="CBS-domain"/>
    <property type="match status" value="2"/>
</dbReference>
<evidence type="ECO:0000313" key="7">
    <source>
        <dbReference type="RefSeq" id="XP_020097920.1"/>
    </source>
</evidence>
<name>A0A6P5FPJ1_ANACO</name>
<evidence type="ECO:0000256" key="1">
    <source>
        <dbReference type="ARBA" id="ARBA00022737"/>
    </source>
</evidence>
<dbReference type="GeneID" id="109716774"/>
<proteinExistence type="predicted"/>
<dbReference type="CDD" id="cd02205">
    <property type="entry name" value="CBS_pair_SF"/>
    <property type="match status" value="1"/>
</dbReference>
<feature type="domain" description="CBS" evidence="4">
    <location>
        <begin position="49"/>
        <end position="115"/>
    </location>
</feature>
<reference evidence="5" key="1">
    <citation type="journal article" date="2015" name="Nat. Genet.">
        <title>The pineapple genome and the evolution of CAM photosynthesis.</title>
        <authorList>
            <person name="Ming R."/>
            <person name="VanBuren R."/>
            <person name="Wai C.M."/>
            <person name="Tang H."/>
            <person name="Schatz M.C."/>
            <person name="Bowers J.E."/>
            <person name="Lyons E."/>
            <person name="Wang M.L."/>
            <person name="Chen J."/>
            <person name="Biggers E."/>
            <person name="Zhang J."/>
            <person name="Huang L."/>
            <person name="Zhang L."/>
            <person name="Miao W."/>
            <person name="Zhang J."/>
            <person name="Ye Z."/>
            <person name="Miao C."/>
            <person name="Lin Z."/>
            <person name="Wang H."/>
            <person name="Zhou H."/>
            <person name="Yim W.C."/>
            <person name="Priest H.D."/>
            <person name="Zheng C."/>
            <person name="Woodhouse M."/>
            <person name="Edger P.P."/>
            <person name="Guyot R."/>
            <person name="Guo H.B."/>
            <person name="Guo H."/>
            <person name="Zheng G."/>
            <person name="Singh R."/>
            <person name="Sharma A."/>
            <person name="Min X."/>
            <person name="Zheng Y."/>
            <person name="Lee H."/>
            <person name="Gurtowski J."/>
            <person name="Sedlazeck F.J."/>
            <person name="Harkess A."/>
            <person name="McKain M.R."/>
            <person name="Liao Z."/>
            <person name="Fang J."/>
            <person name="Liu J."/>
            <person name="Zhang X."/>
            <person name="Zhang Q."/>
            <person name="Hu W."/>
            <person name="Qin Y."/>
            <person name="Wang K."/>
            <person name="Chen L.Y."/>
            <person name="Shirley N."/>
            <person name="Lin Y.R."/>
            <person name="Liu L.Y."/>
            <person name="Hernandez A.G."/>
            <person name="Wright C.L."/>
            <person name="Bulone V."/>
            <person name="Tuskan G.A."/>
            <person name="Heath K."/>
            <person name="Zee F."/>
            <person name="Moore P.H."/>
            <person name="Sunkar R."/>
            <person name="Leebens-Mack J.H."/>
            <person name="Mockler T."/>
            <person name="Bennetzen J.L."/>
            <person name="Freeling M."/>
            <person name="Sankoff D."/>
            <person name="Paterson A.H."/>
            <person name="Zhu X."/>
            <person name="Yang X."/>
            <person name="Smith J.A."/>
            <person name="Cushman J.C."/>
            <person name="Paull R.E."/>
            <person name="Yu Q."/>
        </authorList>
    </citation>
    <scope>NUCLEOTIDE SEQUENCE [LARGE SCALE GENOMIC DNA]</scope>
    <source>
        <strain evidence="5">cv. F153</strain>
    </source>
</reference>
<dbReference type="Pfam" id="PF00571">
    <property type="entry name" value="CBS"/>
    <property type="match status" value="2"/>
</dbReference>
<dbReference type="AlphaFoldDB" id="A0A6P5FPJ1"/>
<dbReference type="InterPro" id="IPR046342">
    <property type="entry name" value="CBS_dom_sf"/>
</dbReference>
<dbReference type="SUPFAM" id="SSF54631">
    <property type="entry name" value="CBS-domain pair"/>
    <property type="match status" value="2"/>
</dbReference>
<evidence type="ECO:0000313" key="6">
    <source>
        <dbReference type="RefSeq" id="XP_020097919.1"/>
    </source>
</evidence>
<organism evidence="6">
    <name type="scientific">Ananas comosus</name>
    <name type="common">Pineapple</name>
    <name type="synonym">Ananas ananas</name>
    <dbReference type="NCBI Taxonomy" id="4615"/>
    <lineage>
        <taxon>Eukaryota</taxon>
        <taxon>Viridiplantae</taxon>
        <taxon>Streptophyta</taxon>
        <taxon>Embryophyta</taxon>
        <taxon>Tracheophyta</taxon>
        <taxon>Spermatophyta</taxon>
        <taxon>Magnoliopsida</taxon>
        <taxon>Liliopsida</taxon>
        <taxon>Poales</taxon>
        <taxon>Bromeliaceae</taxon>
        <taxon>Bromelioideae</taxon>
        <taxon>Ananas</taxon>
    </lineage>
</organism>
<gene>
    <name evidence="6 7 8" type="primary">LOC109716774</name>
</gene>
<dbReference type="PROSITE" id="PS51371">
    <property type="entry name" value="CBS"/>
    <property type="match status" value="3"/>
</dbReference>
<reference evidence="6 7" key="2">
    <citation type="submission" date="2025-04" db="UniProtKB">
        <authorList>
            <consortium name="RefSeq"/>
        </authorList>
    </citation>
    <scope>IDENTIFICATION</scope>
    <source>
        <tissue evidence="6 7">Leaf</tissue>
    </source>
</reference>
<keyword evidence="2 3" id="KW-0129">CBS domain</keyword>
<dbReference type="RefSeq" id="XP_020097921.1">
    <property type="nucleotide sequence ID" value="XM_020242332.1"/>
</dbReference>
<dbReference type="Proteomes" id="UP000515123">
    <property type="component" value="Linkage group 10"/>
</dbReference>
<dbReference type="PANTHER" id="PTHR13780">
    <property type="entry name" value="AMP-ACTIVATED PROTEIN KINASE, GAMMA REGULATORY SUBUNIT"/>
    <property type="match status" value="1"/>
</dbReference>
<feature type="domain" description="CBS" evidence="4">
    <location>
        <begin position="370"/>
        <end position="430"/>
    </location>
</feature>
<sequence length="445" mass="47752">MAQQDGVQLRMPSCDAYFDRIQSKKKLPHSLQESLTSSFARIPVSSFPLVPCGKVIEISADTTTVEAIRVLSEHNILAAPVTNPHEITSTEWKEHYLGIIDYPAIILWVLESAELAAAALTAGSATAAGVGAGALGALGVGAVAMGATGPLAVAGLTVAAIGAAVAGGLAAESGMAKDAPAAADSLGDDFYKVLLQEEPFKSTTVKSILQSFHSAPFIPVAQDSSMLTVLLLLSKYRLKNVPVIEDGKPYVKNFITQSAVVQGLNKCKGCNWFDFIAARPLSDFGLPFMSCDEVISIKSDELILEAFKRMKDNQIGGLPVTEGTTKKLVGSVSIRDIRFLLLKPRLFSDFRHLTVLDFIKTITSAETELANTMANPATCAPTTCLGSVIESLASRSAHRIYVVEGTDQEIVGVVTLRDVISCFVYEPSDHFNDYFKYKTKEALNW</sequence>
<dbReference type="OrthoDB" id="449052at2759"/>
<protein>
    <submittedName>
        <fullName evidence="6 7">SNF1-related protein kinase regulatory subunit gamma-1-like</fullName>
    </submittedName>
</protein>
<dbReference type="SMART" id="SM00116">
    <property type="entry name" value="CBS"/>
    <property type="match status" value="4"/>
</dbReference>
<evidence type="ECO:0000256" key="2">
    <source>
        <dbReference type="ARBA" id="ARBA00023122"/>
    </source>
</evidence>
<evidence type="ECO:0000313" key="5">
    <source>
        <dbReference type="Proteomes" id="UP000515123"/>
    </source>
</evidence>